<evidence type="ECO:0000313" key="6">
    <source>
        <dbReference type="EMBL" id="ENY69404.1"/>
    </source>
</evidence>
<dbReference type="InterPro" id="IPR001705">
    <property type="entry name" value="Ribosomal_bL33"/>
</dbReference>
<dbReference type="GO" id="GO:0005840">
    <property type="term" value="C:ribosome"/>
    <property type="evidence" value="ECO:0007669"/>
    <property type="project" value="UniProtKB-KW"/>
</dbReference>
<keyword evidence="2 5" id="KW-0689">Ribosomal protein</keyword>
<dbReference type="STRING" id="1188235.MBVG_4270"/>
<evidence type="ECO:0000256" key="4">
    <source>
        <dbReference type="ARBA" id="ARBA00035176"/>
    </source>
</evidence>
<dbReference type="RefSeq" id="WP_004420806.1">
    <property type="nucleotide sequence ID" value="NZ_AORH01000026.1"/>
</dbReference>
<dbReference type="EMBL" id="AORH01000026">
    <property type="protein sequence ID" value="ENY69404.1"/>
    <property type="molecule type" value="Genomic_DNA"/>
</dbReference>
<dbReference type="Gene3D" id="2.20.28.120">
    <property type="entry name" value="Ribosomal protein L33"/>
    <property type="match status" value="1"/>
</dbReference>
<evidence type="ECO:0000313" key="7">
    <source>
        <dbReference type="Proteomes" id="UP000013220"/>
    </source>
</evidence>
<dbReference type="NCBIfam" id="NF001860">
    <property type="entry name" value="PRK00595.1"/>
    <property type="match status" value="1"/>
</dbReference>
<dbReference type="InterPro" id="IPR011332">
    <property type="entry name" value="Ribosomal_zn-bd"/>
</dbReference>
<dbReference type="NCBIfam" id="TIGR01023">
    <property type="entry name" value="rpmG_bact"/>
    <property type="match status" value="1"/>
</dbReference>
<evidence type="ECO:0000256" key="2">
    <source>
        <dbReference type="ARBA" id="ARBA00022980"/>
    </source>
</evidence>
<sequence>MKKTKVLLSCSECFAMNYATNKGAGNLSRIEIKKYCPKCRKHAIHKEEK</sequence>
<keyword evidence="7" id="KW-1185">Reference proteome</keyword>
<gene>
    <name evidence="6" type="primary">rpmG1</name>
    <name evidence="5" type="synonym">rpmG</name>
    <name evidence="6" type="ORF">MBVG_4270</name>
</gene>
<accession>N9TTC9</accession>
<dbReference type="Pfam" id="PF00471">
    <property type="entry name" value="Ribosomal_L33"/>
    <property type="match status" value="1"/>
</dbReference>
<dbReference type="GO" id="GO:0005737">
    <property type="term" value="C:cytoplasm"/>
    <property type="evidence" value="ECO:0007669"/>
    <property type="project" value="UniProtKB-ARBA"/>
</dbReference>
<dbReference type="SUPFAM" id="SSF57829">
    <property type="entry name" value="Zn-binding ribosomal proteins"/>
    <property type="match status" value="1"/>
</dbReference>
<dbReference type="GO" id="GO:0003735">
    <property type="term" value="F:structural constituent of ribosome"/>
    <property type="evidence" value="ECO:0007669"/>
    <property type="project" value="InterPro"/>
</dbReference>
<evidence type="ECO:0000256" key="5">
    <source>
        <dbReference type="HAMAP-Rule" id="MF_00294"/>
    </source>
</evidence>
<reference evidence="6 7" key="1">
    <citation type="journal article" date="2013" name="Genome Announc.">
        <title>Draft Genome Sequences of Mycoplasma alkalescens, Mycoplasma arginini, and Mycoplasma bovigenitalium, Three Species with Equivocal Pathogenic Status for Cattle.</title>
        <authorList>
            <person name="Manso-Silvan L."/>
            <person name="Tardy F."/>
            <person name="Baranowski E."/>
            <person name="Barre A."/>
            <person name="Blanchard A."/>
            <person name="Breton M."/>
            <person name="Couture C."/>
            <person name="Citti C."/>
            <person name="Dordet-Frisoni E."/>
            <person name="Dupuy V."/>
            <person name="Gaurivaud P."/>
            <person name="Jacob D."/>
            <person name="Lemaitre C."/>
            <person name="Nikolski M."/>
            <person name="Nouvel L.X."/>
            <person name="Poumarat F."/>
            <person name="Thebault P."/>
            <person name="Theil S."/>
            <person name="Thiaucourt F."/>
            <person name="Sirand-Pugnet P."/>
        </authorList>
    </citation>
    <scope>NUCLEOTIDE SEQUENCE [LARGE SCALE GENOMIC DNA]</scope>
    <source>
        <strain evidence="6 7">51080</strain>
    </source>
</reference>
<comment type="caution">
    <text evidence="6">The sequence shown here is derived from an EMBL/GenBank/DDBJ whole genome shotgun (WGS) entry which is preliminary data.</text>
</comment>
<dbReference type="Proteomes" id="UP000013220">
    <property type="component" value="Unassembled WGS sequence"/>
</dbReference>
<name>N9TTC9_9BACT</name>
<organism evidence="6 7">
    <name type="scientific">Mycoplasmopsis bovigenitalium 51080</name>
    <dbReference type="NCBI Taxonomy" id="1188235"/>
    <lineage>
        <taxon>Bacteria</taxon>
        <taxon>Bacillati</taxon>
        <taxon>Mycoplasmatota</taxon>
        <taxon>Mycoplasmoidales</taxon>
        <taxon>Metamycoplasmataceae</taxon>
        <taxon>Mycoplasmopsis</taxon>
    </lineage>
</organism>
<proteinExistence type="inferred from homology"/>
<keyword evidence="3 5" id="KW-0687">Ribonucleoprotein</keyword>
<comment type="similarity">
    <text evidence="1 5">Belongs to the bacterial ribosomal protein bL33 family.</text>
</comment>
<dbReference type="GO" id="GO:1990904">
    <property type="term" value="C:ribonucleoprotein complex"/>
    <property type="evidence" value="ECO:0007669"/>
    <property type="project" value="UniProtKB-KW"/>
</dbReference>
<dbReference type="NCBIfam" id="NF001764">
    <property type="entry name" value="PRK00504.1"/>
    <property type="match status" value="1"/>
</dbReference>
<dbReference type="GO" id="GO:0006412">
    <property type="term" value="P:translation"/>
    <property type="evidence" value="ECO:0007669"/>
    <property type="project" value="UniProtKB-UniRule"/>
</dbReference>
<dbReference type="AlphaFoldDB" id="N9TTC9"/>
<dbReference type="HAMAP" id="MF_00294">
    <property type="entry name" value="Ribosomal_bL33"/>
    <property type="match status" value="1"/>
</dbReference>
<dbReference type="OrthoDB" id="197660at2"/>
<dbReference type="InterPro" id="IPR038584">
    <property type="entry name" value="Ribosomal_bL33_sf"/>
</dbReference>
<evidence type="ECO:0000256" key="1">
    <source>
        <dbReference type="ARBA" id="ARBA00007596"/>
    </source>
</evidence>
<protein>
    <recommendedName>
        <fullName evidence="4 5">Large ribosomal subunit protein bL33</fullName>
    </recommendedName>
</protein>
<evidence type="ECO:0000256" key="3">
    <source>
        <dbReference type="ARBA" id="ARBA00023274"/>
    </source>
</evidence>